<evidence type="ECO:0000313" key="4">
    <source>
        <dbReference type="EMBL" id="PIP04717.1"/>
    </source>
</evidence>
<dbReference type="InterPro" id="IPR017853">
    <property type="entry name" value="GH"/>
</dbReference>
<reference evidence="4 5" key="1">
    <citation type="submission" date="2017-09" db="EMBL/GenBank/DDBJ databases">
        <title>Depth-based differentiation of microbial function through sediment-hosted aquifers and enrichment of novel symbionts in the deep terrestrial subsurface.</title>
        <authorList>
            <person name="Probst A.J."/>
            <person name="Ladd B."/>
            <person name="Jarett J.K."/>
            <person name="Geller-Mcgrath D.E."/>
            <person name="Sieber C.M."/>
            <person name="Emerson J.B."/>
            <person name="Anantharaman K."/>
            <person name="Thomas B.C."/>
            <person name="Malmstrom R."/>
            <person name="Stieglmeier M."/>
            <person name="Klingl A."/>
            <person name="Woyke T."/>
            <person name="Ryan C.M."/>
            <person name="Banfield J.F."/>
        </authorList>
    </citation>
    <scope>NUCLEOTIDE SEQUENCE [LARGE SCALE GENOMIC DNA]</scope>
    <source>
        <strain evidence="4">CG23_combo_of_CG06-09_8_20_14_all_40_14</strain>
    </source>
</reference>
<feature type="non-terminal residue" evidence="4">
    <location>
        <position position="630"/>
    </location>
</feature>
<dbReference type="InterPro" id="IPR051923">
    <property type="entry name" value="Glycosyl_Hydrolase_39"/>
</dbReference>
<feature type="compositionally biased region" description="Low complexity" evidence="1">
    <location>
        <begin position="311"/>
        <end position="320"/>
    </location>
</feature>
<protein>
    <recommendedName>
        <fullName evidence="3">Asl1-like glycosyl hydrolase catalytic domain-containing protein</fullName>
    </recommendedName>
</protein>
<sequence length="630" mass="69566">MNKFSFAKIFVLFFLLLTAFPKEAHAEDFGYNIYNLGRESEQNIGTILDFVAGSCKSNIVRFWGFNGTLGVNGAEAISRVLSAGAGKGIKFIVSLEDYTHGLISQNPTTWYTSDYKNSYKPYVQDVVNQFKGRVFMWELVNEPVCENTPQCKEAMKNFMADMSTTIKNIDSVALISPGMKARGEGGDDIGGYYDQITALPNISANSCHYYSAGGETCQQARGVVKSMGKYFYVGEAGIEVPGCTTGACTNACSVDQLQGRVATINSDIASIGADAYLIWQFGIQQNGLLSCDPFTVFDNDPLCGGTGGPGLPQTPGGNQPQPTPVRCRDEVRGLASPGWWNIAEWNGSLPSYVKDVFGDLQSKYARVGIDWAQVEPSQGNFQYNRPQAPIDTIVNTYLSNGITPIAVFTAAPSWQDPSDANCQDPNKNVYCDIIHEDSFRNAVRNIISHFSGIKYWEFWNEPEQYQNNLRDPNEYQKWLNIFYDEAKAVNPSIKVAAGSDSANWFSPIAQTAKYDALVVHPYTGNSHEGPLDRGEVQQAASIIKSGATVWITEWGYNADEISESTQAEQLKQDISWLNSQSYVEFATFHLLVDEGSTRYGLMKSDFLTAGINGTRRLAYDVFKDLFACGY</sequence>
<evidence type="ECO:0000256" key="1">
    <source>
        <dbReference type="SAM" id="MobiDB-lite"/>
    </source>
</evidence>
<accession>A0A2G9XCQ9</accession>
<dbReference type="EMBL" id="PCQY01000013">
    <property type="protein sequence ID" value="PIP04717.1"/>
    <property type="molecule type" value="Genomic_DNA"/>
</dbReference>
<dbReference type="SUPFAM" id="SSF51445">
    <property type="entry name" value="(Trans)glycosidases"/>
    <property type="match status" value="2"/>
</dbReference>
<feature type="chain" id="PRO_5013627952" description="Asl1-like glycosyl hydrolase catalytic domain-containing protein" evidence="2">
    <location>
        <begin position="27"/>
        <end position="630"/>
    </location>
</feature>
<dbReference type="Pfam" id="PF11790">
    <property type="entry name" value="Glyco_hydro_cc"/>
    <property type="match status" value="1"/>
</dbReference>
<dbReference type="PANTHER" id="PTHR12631">
    <property type="entry name" value="ALPHA-L-IDURONIDASE"/>
    <property type="match status" value="1"/>
</dbReference>
<dbReference type="Proteomes" id="UP000231388">
    <property type="component" value="Unassembled WGS sequence"/>
</dbReference>
<evidence type="ECO:0000259" key="3">
    <source>
        <dbReference type="Pfam" id="PF11790"/>
    </source>
</evidence>
<gene>
    <name evidence="4" type="ORF">COX53_01010</name>
</gene>
<keyword evidence="2" id="KW-0732">Signal</keyword>
<dbReference type="AlphaFoldDB" id="A0A2G9XCQ9"/>
<dbReference type="InterPro" id="IPR024655">
    <property type="entry name" value="Asl1_glyco_hydro_catalytic"/>
</dbReference>
<feature type="domain" description="Asl1-like glycosyl hydrolase catalytic" evidence="3">
    <location>
        <begin position="429"/>
        <end position="588"/>
    </location>
</feature>
<name>A0A2G9XCQ9_UNCKA</name>
<dbReference type="Gene3D" id="3.20.20.80">
    <property type="entry name" value="Glycosidases"/>
    <property type="match status" value="2"/>
</dbReference>
<organism evidence="4 5">
    <name type="scientific">candidate division WWE3 bacterium CG23_combo_of_CG06-09_8_20_14_all_40_14</name>
    <dbReference type="NCBI Taxonomy" id="1975095"/>
    <lineage>
        <taxon>Bacteria</taxon>
        <taxon>Katanobacteria</taxon>
    </lineage>
</organism>
<comment type="caution">
    <text evidence="4">The sequence shown here is derived from an EMBL/GenBank/DDBJ whole genome shotgun (WGS) entry which is preliminary data.</text>
</comment>
<dbReference type="PANTHER" id="PTHR12631:SF10">
    <property type="entry name" value="BETA-XYLOSIDASE-LIKE PROTEIN-RELATED"/>
    <property type="match status" value="1"/>
</dbReference>
<evidence type="ECO:0000256" key="2">
    <source>
        <dbReference type="SAM" id="SignalP"/>
    </source>
</evidence>
<evidence type="ECO:0000313" key="5">
    <source>
        <dbReference type="Proteomes" id="UP000231388"/>
    </source>
</evidence>
<feature type="region of interest" description="Disordered" evidence="1">
    <location>
        <begin position="305"/>
        <end position="324"/>
    </location>
</feature>
<dbReference type="GO" id="GO:0004553">
    <property type="term" value="F:hydrolase activity, hydrolyzing O-glycosyl compounds"/>
    <property type="evidence" value="ECO:0007669"/>
    <property type="project" value="TreeGrafter"/>
</dbReference>
<proteinExistence type="predicted"/>
<feature type="signal peptide" evidence="2">
    <location>
        <begin position="1"/>
        <end position="26"/>
    </location>
</feature>